<keyword evidence="4" id="KW-0346">Stress response</keyword>
<proteinExistence type="inferred from homology"/>
<dbReference type="STRING" id="52441.SAMN05216302_1001240"/>
<name>A0A1I3XDJ4_9PROT</name>
<organism evidence="4 5">
    <name type="scientific">Nitrosomonas aestuarii</name>
    <dbReference type="NCBI Taxonomy" id="52441"/>
    <lineage>
        <taxon>Bacteria</taxon>
        <taxon>Pseudomonadati</taxon>
        <taxon>Pseudomonadota</taxon>
        <taxon>Betaproteobacteria</taxon>
        <taxon>Nitrosomonadales</taxon>
        <taxon>Nitrosomonadaceae</taxon>
        <taxon>Nitrosomonas</taxon>
    </lineage>
</organism>
<dbReference type="PANTHER" id="PTHR11527">
    <property type="entry name" value="HEAT-SHOCK PROTEIN 20 FAMILY MEMBER"/>
    <property type="match status" value="1"/>
</dbReference>
<dbReference type="InterPro" id="IPR008978">
    <property type="entry name" value="HSP20-like_chaperone"/>
</dbReference>
<dbReference type="PROSITE" id="PS01031">
    <property type="entry name" value="SHSP"/>
    <property type="match status" value="1"/>
</dbReference>
<evidence type="ECO:0000256" key="2">
    <source>
        <dbReference type="RuleBase" id="RU003616"/>
    </source>
</evidence>
<dbReference type="CDD" id="cd06464">
    <property type="entry name" value="ACD_sHsps-like"/>
    <property type="match status" value="1"/>
</dbReference>
<sequence>MDFHKFNPWNWFKHEEPEKTKGEIVPVKHDDQALSRLPQIDNINQLHREIDRVFEDAFRGFGLLGRPRSELLNPFLSDDFFPAFRASVNIASDDRQYTITLEAPGLAQEDLSIELKDRVLVIKGTKHEEQEEKDKHFYRKERRYGAFERVLAVPDDADTDGIHASMDKGLLKIAIPRQEVDKSNVKQITIKNG</sequence>
<dbReference type="Gene3D" id="2.60.40.790">
    <property type="match status" value="1"/>
</dbReference>
<evidence type="ECO:0000313" key="4">
    <source>
        <dbReference type="EMBL" id="SFK17597.1"/>
    </source>
</evidence>
<dbReference type="Proteomes" id="UP000199533">
    <property type="component" value="Unassembled WGS sequence"/>
</dbReference>
<dbReference type="InterPro" id="IPR031107">
    <property type="entry name" value="Small_HSP"/>
</dbReference>
<dbReference type="SUPFAM" id="SSF49764">
    <property type="entry name" value="HSP20-like chaperones"/>
    <property type="match status" value="1"/>
</dbReference>
<dbReference type="Pfam" id="PF00011">
    <property type="entry name" value="HSP20"/>
    <property type="match status" value="1"/>
</dbReference>
<gene>
    <name evidence="4" type="ORF">SAMN05216302_1001240</name>
</gene>
<dbReference type="OrthoDB" id="9808910at2"/>
<evidence type="ECO:0000259" key="3">
    <source>
        <dbReference type="PROSITE" id="PS01031"/>
    </source>
</evidence>
<dbReference type="RefSeq" id="WP_090696543.1">
    <property type="nucleotide sequence ID" value="NZ_FOSP01000001.1"/>
</dbReference>
<dbReference type="EMBL" id="FOSP01000001">
    <property type="protein sequence ID" value="SFK17597.1"/>
    <property type="molecule type" value="Genomic_DNA"/>
</dbReference>
<dbReference type="AlphaFoldDB" id="A0A1I3XDJ4"/>
<comment type="similarity">
    <text evidence="1 2">Belongs to the small heat shock protein (HSP20) family.</text>
</comment>
<dbReference type="InterPro" id="IPR002068">
    <property type="entry name" value="A-crystallin/Hsp20_dom"/>
</dbReference>
<evidence type="ECO:0000313" key="5">
    <source>
        <dbReference type="Proteomes" id="UP000199533"/>
    </source>
</evidence>
<evidence type="ECO:0000256" key="1">
    <source>
        <dbReference type="PROSITE-ProRule" id="PRU00285"/>
    </source>
</evidence>
<keyword evidence="5" id="KW-1185">Reference proteome</keyword>
<protein>
    <submittedName>
        <fullName evidence="4">Heat shock protein Hsp20</fullName>
    </submittedName>
</protein>
<reference evidence="5" key="1">
    <citation type="submission" date="2016-10" db="EMBL/GenBank/DDBJ databases">
        <authorList>
            <person name="Varghese N."/>
            <person name="Submissions S."/>
        </authorList>
    </citation>
    <scope>NUCLEOTIDE SEQUENCE [LARGE SCALE GENOMIC DNA]</scope>
    <source>
        <strain evidence="5">Nm69</strain>
    </source>
</reference>
<accession>A0A1I3XDJ4</accession>
<feature type="domain" description="SHSP" evidence="3">
    <location>
        <begin position="79"/>
        <end position="193"/>
    </location>
</feature>